<dbReference type="InterPro" id="IPR003284">
    <property type="entry name" value="Sal_SpvB"/>
</dbReference>
<protein>
    <recommendedName>
        <fullName evidence="7">Insecticide toxin TcdB middle/N-terminal domain-containing protein</fullName>
    </recommendedName>
</protein>
<evidence type="ECO:0000256" key="3">
    <source>
        <dbReference type="ARBA" id="ARBA00023026"/>
    </source>
</evidence>
<dbReference type="STRING" id="238.BBD35_07675"/>
<comment type="caution">
    <text evidence="5">The sequence shown here is derived from an EMBL/GenBank/DDBJ whole genome shotgun (WGS) entry which is preliminary data.</text>
</comment>
<reference evidence="5 6" key="1">
    <citation type="submission" date="2016-11" db="EMBL/GenBank/DDBJ databases">
        <title>Genome sequence and comparative genomic analysis of clinical strain Elizabethkingia meningoseptica 61421 PRCM.</title>
        <authorList>
            <person name="Wang M."/>
            <person name="Hu S."/>
            <person name="Cao L."/>
            <person name="Jiang T."/>
            <person name="Zhou Y."/>
            <person name="Ming D."/>
        </authorList>
    </citation>
    <scope>NUCLEOTIDE SEQUENCE [LARGE SCALE GENOMIC DNA]</scope>
    <source>
        <strain evidence="5 6">61421 PRCM</strain>
    </source>
</reference>
<dbReference type="Proteomes" id="UP000188947">
    <property type="component" value="Unassembled WGS sequence"/>
</dbReference>
<evidence type="ECO:0000256" key="4">
    <source>
        <dbReference type="SAM" id="MobiDB-lite"/>
    </source>
</evidence>
<evidence type="ECO:0000256" key="2">
    <source>
        <dbReference type="ARBA" id="ARBA00022525"/>
    </source>
</evidence>
<proteinExistence type="predicted"/>
<dbReference type="EMBL" id="MPOG01000006">
    <property type="protein sequence ID" value="OOH97141.1"/>
    <property type="molecule type" value="Genomic_DNA"/>
</dbReference>
<dbReference type="InterPro" id="IPR028994">
    <property type="entry name" value="Integrin_alpha_N"/>
</dbReference>
<evidence type="ECO:0000256" key="1">
    <source>
        <dbReference type="ARBA" id="ARBA00004613"/>
    </source>
</evidence>
<dbReference type="OrthoDB" id="6225685at2"/>
<accession>A0A1T3F9U0</accession>
<dbReference type="GO" id="GO:0005576">
    <property type="term" value="C:extracellular region"/>
    <property type="evidence" value="ECO:0007669"/>
    <property type="project" value="UniProtKB-SubCell"/>
</dbReference>
<keyword evidence="2" id="KW-0964">Secreted</keyword>
<evidence type="ECO:0000313" key="6">
    <source>
        <dbReference type="Proteomes" id="UP000188947"/>
    </source>
</evidence>
<dbReference type="GO" id="GO:0005737">
    <property type="term" value="C:cytoplasm"/>
    <property type="evidence" value="ECO:0007669"/>
    <property type="project" value="InterPro"/>
</dbReference>
<feature type="region of interest" description="Disordered" evidence="4">
    <location>
        <begin position="1"/>
        <end position="22"/>
    </location>
</feature>
<name>A0A1T3F9U0_ELIME</name>
<dbReference type="Pfam" id="PF03534">
    <property type="entry name" value="SpvB"/>
    <property type="match status" value="1"/>
</dbReference>
<evidence type="ECO:0008006" key="7">
    <source>
        <dbReference type="Google" id="ProtNLM"/>
    </source>
</evidence>
<dbReference type="RefSeq" id="WP_077564365.1">
    <property type="nucleotide sequence ID" value="NZ_CP016378.1"/>
</dbReference>
<dbReference type="AlphaFoldDB" id="A0A1T3F9U0"/>
<keyword evidence="6" id="KW-1185">Reference proteome</keyword>
<comment type="subcellular location">
    <subcellularLocation>
        <location evidence="1">Secreted</location>
    </subcellularLocation>
</comment>
<keyword evidence="3" id="KW-0843">Virulence</keyword>
<sequence length="599" mass="67850">MKDLQIQNVNSDAGINSPRGTTGNIPFSDTTGKIDVNGSGQLQFTLPIALPPGIKSVAPQVNLVYTSGGGNGIAGYGFNLSGLTSITRMGKTLEKDGETKGVQLDYSDYYQFNGQRLILVSGEYGKDGAEYTTEKYSNIKIKSVGVNDEGTGPFHFEVTFEDGSQAWYGDEPFYLRPIDEKSDGRTLIEYNIVKWKDAQGNYISYRYSQNFWRGDNVTVIRSIGWGGNEIAGTYNFNSIVFNYLDRESREISYVNGKKFSQFNILSNIEVRTNEKLFKKYSIEYKKDDKGNKYQFVKSITESNSKGETANPVTFGYQESKSSEWKDVRITNTKDTSVLYGDFNGDGKMDVLRYLSEDFEQCLESVDGVDRDLSNADGFFDRIIYKYLCKRSEKLKAGLYLFNSVFDDNRPKRIHTGDTSLTDEDIKNSMAISLKSSDGEILPRQGFVNYKYGPYTRVGDIRRDLELKTFSIDQDTSGLQPGHVRTIPADFYDKSFPFTNASYNLWGETTVDSIKEIDLDGDGRPELIFIMKDTTYEGAYRNKVYETKYRYFIVNFEETDLGKWIYEVNIPLTTSNFFGSEVKQGDFNGDSIVDFMSFDG</sequence>
<dbReference type="SUPFAM" id="SSF69318">
    <property type="entry name" value="Integrin alpha N-terminal domain"/>
    <property type="match status" value="1"/>
</dbReference>
<organism evidence="5 6">
    <name type="scientific">Elizabethkingia meningoseptica</name>
    <name type="common">Chryseobacterium meningosepticum</name>
    <dbReference type="NCBI Taxonomy" id="238"/>
    <lineage>
        <taxon>Bacteria</taxon>
        <taxon>Pseudomonadati</taxon>
        <taxon>Bacteroidota</taxon>
        <taxon>Flavobacteriia</taxon>
        <taxon>Flavobacteriales</taxon>
        <taxon>Weeksellaceae</taxon>
        <taxon>Elizabethkingia</taxon>
    </lineage>
</organism>
<gene>
    <name evidence="5" type="ORF">BMF97_04565</name>
</gene>
<evidence type="ECO:0000313" key="5">
    <source>
        <dbReference type="EMBL" id="OOH97141.1"/>
    </source>
</evidence>